<feature type="signal peptide" evidence="1">
    <location>
        <begin position="1"/>
        <end position="27"/>
    </location>
</feature>
<evidence type="ECO:0008006" key="4">
    <source>
        <dbReference type="Google" id="ProtNLM"/>
    </source>
</evidence>
<accession>A0A5K7Z4J1</accession>
<keyword evidence="1" id="KW-0732">Signal</keyword>
<gene>
    <name evidence="2" type="ORF">DSCW_30520</name>
</gene>
<dbReference type="KEGG" id="dwd:DSCW_30520"/>
<reference evidence="2 3" key="1">
    <citation type="submission" date="2019-11" db="EMBL/GenBank/DDBJ databases">
        <title>Comparative genomics of hydrocarbon-degrading Desulfosarcina strains.</title>
        <authorList>
            <person name="Watanabe M."/>
            <person name="Kojima H."/>
            <person name="Fukui M."/>
        </authorList>
    </citation>
    <scope>NUCLEOTIDE SEQUENCE [LARGE SCALE GENOMIC DNA]</scope>
    <source>
        <strain evidence="2 3">PP31</strain>
    </source>
</reference>
<evidence type="ECO:0000313" key="2">
    <source>
        <dbReference type="EMBL" id="BBO75635.1"/>
    </source>
</evidence>
<evidence type="ECO:0000256" key="1">
    <source>
        <dbReference type="SAM" id="SignalP"/>
    </source>
</evidence>
<sequence>MERRKINVVAGLIVMVMLLILPLAAVAGSTTIEGEVNDSYQIVASDGQVYEVTDTTEGNDLVENHIGEKVKVTGTVEQDGDVKVITITTFQVIAE</sequence>
<name>A0A5K7Z4J1_9BACT</name>
<organism evidence="2 3">
    <name type="scientific">Desulfosarcina widdelii</name>
    <dbReference type="NCBI Taxonomy" id="947919"/>
    <lineage>
        <taxon>Bacteria</taxon>
        <taxon>Pseudomonadati</taxon>
        <taxon>Thermodesulfobacteriota</taxon>
        <taxon>Desulfobacteria</taxon>
        <taxon>Desulfobacterales</taxon>
        <taxon>Desulfosarcinaceae</taxon>
        <taxon>Desulfosarcina</taxon>
    </lineage>
</organism>
<feature type="chain" id="PRO_5024373297" description="Bacterial OB-fold domain-containing protein" evidence="1">
    <location>
        <begin position="28"/>
        <end position="95"/>
    </location>
</feature>
<proteinExistence type="predicted"/>
<evidence type="ECO:0000313" key="3">
    <source>
        <dbReference type="Proteomes" id="UP000427769"/>
    </source>
</evidence>
<dbReference type="RefSeq" id="WP_155304537.1">
    <property type="nucleotide sequence ID" value="NZ_AP021875.1"/>
</dbReference>
<dbReference type="Proteomes" id="UP000427769">
    <property type="component" value="Chromosome"/>
</dbReference>
<protein>
    <recommendedName>
        <fullName evidence="4">Bacterial OB-fold domain-containing protein</fullName>
    </recommendedName>
</protein>
<keyword evidence="3" id="KW-1185">Reference proteome</keyword>
<dbReference type="OrthoDB" id="5422794at2"/>
<dbReference type="EMBL" id="AP021875">
    <property type="protein sequence ID" value="BBO75635.1"/>
    <property type="molecule type" value="Genomic_DNA"/>
</dbReference>
<dbReference type="AlphaFoldDB" id="A0A5K7Z4J1"/>